<dbReference type="Pfam" id="PF06985">
    <property type="entry name" value="HET"/>
    <property type="match status" value="1"/>
</dbReference>
<proteinExistence type="predicted"/>
<accession>A0AA40C4Z1</accession>
<sequence length="421" mass="47852">MDQTYKTTKVTKETYEQAIPPSALSKYRTITDAIYVARSLEIRYLWIDALCIIQDDPEDVIRELAMMRSIYEGAYLTITAGCTLSSQDSFLDSAIPEAEHPDIQMRFCCQDGAEGSLFLQSQEQYDSKPADDPISARGWTLQEELLSSCILHFGPYSVLWRCATIIETDRGSGEPRYVKADERQSLDLASLQQLTPRTVKLRWIEIVQNYSRRRLSVPSDKLPALASIADLFSQVLPSRYLAGVWAADLHTQLLWYKDAPQPRPSYYIAPSWSWASSEGEVSYSGKYPVYVVSRLELLDCVVELESEKLPFGAVRSARMRAKGRVRRIGWSRSWRGLDSGFFFHFRPDWEDPDDIFNATNLIPDCTEDKKLLEQGTPEIWVLEVTTELSELSSGQIICLSHGLALLPAEGCFRRIGRFSHS</sequence>
<dbReference type="AlphaFoldDB" id="A0AA40C4Z1"/>
<dbReference type="EMBL" id="JAUJDW010000142">
    <property type="protein sequence ID" value="KAK0625596.1"/>
    <property type="molecule type" value="Genomic_DNA"/>
</dbReference>
<keyword evidence="3" id="KW-1185">Reference proteome</keyword>
<dbReference type="InterPro" id="IPR010730">
    <property type="entry name" value="HET"/>
</dbReference>
<organism evidence="2 3">
    <name type="scientific">Lasiodiplodia hormozganensis</name>
    <dbReference type="NCBI Taxonomy" id="869390"/>
    <lineage>
        <taxon>Eukaryota</taxon>
        <taxon>Fungi</taxon>
        <taxon>Dikarya</taxon>
        <taxon>Ascomycota</taxon>
        <taxon>Pezizomycotina</taxon>
        <taxon>Dothideomycetes</taxon>
        <taxon>Dothideomycetes incertae sedis</taxon>
        <taxon>Botryosphaeriales</taxon>
        <taxon>Botryosphaeriaceae</taxon>
        <taxon>Lasiodiplodia</taxon>
    </lineage>
</organism>
<dbReference type="PANTHER" id="PTHR33112">
    <property type="entry name" value="DOMAIN PROTEIN, PUTATIVE-RELATED"/>
    <property type="match status" value="1"/>
</dbReference>
<dbReference type="Proteomes" id="UP001175001">
    <property type="component" value="Unassembled WGS sequence"/>
</dbReference>
<comment type="caution">
    <text evidence="2">The sequence shown here is derived from an EMBL/GenBank/DDBJ whole genome shotgun (WGS) entry which is preliminary data.</text>
</comment>
<evidence type="ECO:0000313" key="2">
    <source>
        <dbReference type="EMBL" id="KAK0625596.1"/>
    </source>
</evidence>
<evidence type="ECO:0000259" key="1">
    <source>
        <dbReference type="Pfam" id="PF06985"/>
    </source>
</evidence>
<feature type="domain" description="Heterokaryon incompatibility" evidence="1">
    <location>
        <begin position="16"/>
        <end position="143"/>
    </location>
</feature>
<dbReference type="PANTHER" id="PTHR33112:SF16">
    <property type="entry name" value="HETEROKARYON INCOMPATIBILITY DOMAIN-CONTAINING PROTEIN"/>
    <property type="match status" value="1"/>
</dbReference>
<name>A0AA40C4Z1_9PEZI</name>
<reference evidence="2" key="1">
    <citation type="submission" date="2023-06" db="EMBL/GenBank/DDBJ databases">
        <title>Multi-omics analyses reveal the molecular pathogenesis toolkit of Lasiodiplodia hormozganensis, a cross-kingdom pathogen.</title>
        <authorList>
            <person name="Felix C."/>
            <person name="Meneses R."/>
            <person name="Goncalves M.F.M."/>
            <person name="Tilleman L."/>
            <person name="Duarte A.S."/>
            <person name="Jorrin-Novo J.V."/>
            <person name="Van De Peer Y."/>
            <person name="Deforce D."/>
            <person name="Van Nieuwerburgh F."/>
            <person name="Esteves A.C."/>
            <person name="Alves A."/>
        </authorList>
    </citation>
    <scope>NUCLEOTIDE SEQUENCE</scope>
    <source>
        <strain evidence="2">CBS 339.90</strain>
    </source>
</reference>
<protein>
    <recommendedName>
        <fullName evidence="1">Heterokaryon incompatibility domain-containing protein</fullName>
    </recommendedName>
</protein>
<evidence type="ECO:0000313" key="3">
    <source>
        <dbReference type="Proteomes" id="UP001175001"/>
    </source>
</evidence>
<gene>
    <name evidence="2" type="ORF">DIS24_g11081</name>
</gene>